<evidence type="ECO:0000256" key="16">
    <source>
        <dbReference type="SAM" id="MobiDB-lite"/>
    </source>
</evidence>
<keyword evidence="3 11" id="KW-0645">Protease</keyword>
<feature type="binding site" evidence="13">
    <location>
        <position position="183"/>
    </location>
    <ligand>
        <name>Zn(2+)</name>
        <dbReference type="ChEBI" id="CHEBI:29105"/>
    </ligand>
</feature>
<evidence type="ECO:0000256" key="3">
    <source>
        <dbReference type="ARBA" id="ARBA00022670"/>
    </source>
</evidence>
<dbReference type="SMART" id="SM00290">
    <property type="entry name" value="ZnF_UBP"/>
    <property type="match status" value="1"/>
</dbReference>
<dbReference type="CDD" id="cd14386">
    <property type="entry name" value="UBA2_UBP5"/>
    <property type="match status" value="1"/>
</dbReference>
<evidence type="ECO:0000256" key="6">
    <source>
        <dbReference type="ARBA" id="ARBA00022771"/>
    </source>
</evidence>
<feature type="binding site" evidence="13">
    <location>
        <position position="180"/>
    </location>
    <ligand>
        <name>Zn(2+)</name>
        <dbReference type="ChEBI" id="CHEBI:29105"/>
    </ligand>
</feature>
<dbReference type="CDD" id="cd14385">
    <property type="entry name" value="UBA1_spUBP14_like"/>
    <property type="match status" value="1"/>
</dbReference>
<dbReference type="FunFam" id="1.10.8.10:FF:000086">
    <property type="entry name" value="Ubiquitin carboxyl-terminal hydrolase"/>
    <property type="match status" value="1"/>
</dbReference>
<dbReference type="SUPFAM" id="SSF46934">
    <property type="entry name" value="UBA-like"/>
    <property type="match status" value="1"/>
</dbReference>
<dbReference type="GO" id="GO:0008270">
    <property type="term" value="F:zinc ion binding"/>
    <property type="evidence" value="ECO:0007669"/>
    <property type="project" value="UniProtKB-UniRule"/>
</dbReference>
<dbReference type="AlphaFoldDB" id="A0A9W7DCC2"/>
<protein>
    <recommendedName>
        <fullName evidence="11 15">Ubiquitin carboxyl-terminal hydrolase</fullName>
        <ecNumber evidence="11 15">3.4.19.12</ecNumber>
    </recommendedName>
</protein>
<feature type="domain" description="UBA" evidence="17">
    <location>
        <begin position="661"/>
        <end position="701"/>
    </location>
</feature>
<dbReference type="OrthoDB" id="361536at2759"/>
<dbReference type="Gene3D" id="1.10.8.10">
    <property type="entry name" value="DNA helicase RuvA subunit, C-terminal domain"/>
    <property type="match status" value="2"/>
</dbReference>
<gene>
    <name evidence="20" type="ORF">Amon01_000050200</name>
</gene>
<dbReference type="Proteomes" id="UP001165063">
    <property type="component" value="Unassembled WGS sequence"/>
</dbReference>
<dbReference type="PANTHER" id="PTHR24006">
    <property type="entry name" value="UBIQUITIN CARBOXYL-TERMINAL HYDROLASE"/>
    <property type="match status" value="1"/>
</dbReference>
<evidence type="ECO:0000256" key="10">
    <source>
        <dbReference type="ARBA" id="ARBA00022833"/>
    </source>
</evidence>
<dbReference type="InterPro" id="IPR013083">
    <property type="entry name" value="Znf_RING/FYVE/PHD"/>
</dbReference>
<evidence type="ECO:0000256" key="7">
    <source>
        <dbReference type="ARBA" id="ARBA00022786"/>
    </source>
</evidence>
<name>A0A9W7DCC2_AMBMO</name>
<keyword evidence="8 11" id="KW-0378">Hydrolase</keyword>
<feature type="active site" description="Proton acceptor" evidence="12">
    <location>
        <position position="761"/>
    </location>
</feature>
<proteinExistence type="inferred from homology"/>
<organism evidence="20 21">
    <name type="scientific">Ambrosiozyma monospora</name>
    <name type="common">Yeast</name>
    <name type="synonym">Endomycopsis monosporus</name>
    <dbReference type="NCBI Taxonomy" id="43982"/>
    <lineage>
        <taxon>Eukaryota</taxon>
        <taxon>Fungi</taxon>
        <taxon>Dikarya</taxon>
        <taxon>Ascomycota</taxon>
        <taxon>Saccharomycotina</taxon>
        <taxon>Pichiomycetes</taxon>
        <taxon>Pichiales</taxon>
        <taxon>Pichiaceae</taxon>
        <taxon>Ambrosiozyma</taxon>
    </lineage>
</organism>
<evidence type="ECO:0000256" key="9">
    <source>
        <dbReference type="ARBA" id="ARBA00022807"/>
    </source>
</evidence>
<dbReference type="PIRSF" id="PIRSF016308">
    <property type="entry name" value="UBP"/>
    <property type="match status" value="1"/>
</dbReference>
<evidence type="ECO:0000256" key="15">
    <source>
        <dbReference type="RuleBase" id="RU366025"/>
    </source>
</evidence>
<keyword evidence="7 11" id="KW-0833">Ubl conjugation pathway</keyword>
<dbReference type="SUPFAM" id="SSF57850">
    <property type="entry name" value="RING/U-box"/>
    <property type="match status" value="1"/>
</dbReference>
<feature type="region of interest" description="Disordered" evidence="16">
    <location>
        <begin position="639"/>
        <end position="664"/>
    </location>
</feature>
<dbReference type="CDD" id="cd02658">
    <property type="entry name" value="Peptidase_C19B"/>
    <property type="match status" value="1"/>
</dbReference>
<evidence type="ECO:0000256" key="14">
    <source>
        <dbReference type="PROSITE-ProRule" id="PRU00502"/>
    </source>
</evidence>
<feature type="binding site" evidence="13">
    <location>
        <position position="213"/>
    </location>
    <ligand>
        <name>Zn(2+)</name>
        <dbReference type="ChEBI" id="CHEBI:29105"/>
    </ligand>
</feature>
<evidence type="ECO:0000256" key="5">
    <source>
        <dbReference type="ARBA" id="ARBA00022737"/>
    </source>
</evidence>
<dbReference type="Gene3D" id="3.30.40.10">
    <property type="entry name" value="Zinc/RING finger domain, C3HC4 (zinc finger)"/>
    <property type="match status" value="2"/>
</dbReference>
<evidence type="ECO:0000256" key="11">
    <source>
        <dbReference type="PIRNR" id="PIRNR016308"/>
    </source>
</evidence>
<dbReference type="EC" id="3.4.19.12" evidence="11 15"/>
<feature type="domain" description="UBP-type" evidence="19">
    <location>
        <begin position="159"/>
        <end position="265"/>
    </location>
</feature>
<feature type="active site" description="Nucleophile" evidence="12">
    <location>
        <position position="316"/>
    </location>
</feature>
<feature type="region of interest" description="Disordered" evidence="16">
    <location>
        <begin position="564"/>
        <end position="585"/>
    </location>
</feature>
<evidence type="ECO:0000256" key="1">
    <source>
        <dbReference type="ARBA" id="ARBA00000707"/>
    </source>
</evidence>
<dbReference type="InterPro" id="IPR018200">
    <property type="entry name" value="USP_CS"/>
</dbReference>
<feature type="domain" description="UBA" evidence="17">
    <location>
        <begin position="589"/>
        <end position="631"/>
    </location>
</feature>
<accession>A0A9W7DCC2</accession>
<comment type="catalytic activity">
    <reaction evidence="1 11 15">
        <text>Thiol-dependent hydrolysis of ester, thioester, amide, peptide and isopeptide bonds formed by the C-terminal Gly of ubiquitin (a 76-residue protein attached to proteins as an intracellular targeting signal).</text>
        <dbReference type="EC" id="3.4.19.12"/>
    </reaction>
</comment>
<sequence length="814" mass="91003">MALQYLKSLDLATINVPNSYSKVFKDDCMFSFDTPTDPHGIDVCLTCHQAFSRGSIDYTHIHAAFSDHSVFLNYKKTLKPISERAEGQPTKMMKLEIKEQKEDDLFDVKLEIYCSEIDQSISYPNAEIPEKINEAVEKIMSATSSDQKEEIKAWEQEIVPCQHAFDLIQTPLEKVDLTQCQYCDLKENLWICIHCGSLGCGREQFGGVPGHSHALSHNEKTPGHHIAVKLGSLALDSADCYCYTCNDEVKVPELSKYLMTYGIDISNFVKTEKNLTELQIEQNIKWDFAMTGEDGSSLKPVFGAGLTGFKNLGNSCYLASVVQVLFSIPAFKKCYFSQEGVPAEKILGNNDPSSDLETQLYKIGDGLLSGRYSVPDTTTTEELKYQKGIKPSGFKFLVGQGHQDFCTATQQDAFEFWLYLNDLIEKRKAFGNFEISPTEVFKFVLENKLRCTSCGGVRMSKEIQENICLPTQDILLSTDEEGKRTYQETTIEEGIQQWLTPETIEYHCPKCAKKVTALKSQGFKSFPSYLVVSPQRIKIENWVPMKLDVPIKFEEHLDLTNVKSKGKLPNEEELPEDEEPEENKEKEFKFNEGAMNALLSMGFPEQRCKRALYNTGNESNAEVAMNWLFAHMDDPDIDSPFEVPASATTGSTASKKSDPNQANESDIETLVSMGFTSKLSNKALVLNNHNVEQAVDWLFSHPDDDGELPAATDNGGAGSGGETSKEDKISTLEHDSGALTHSKYHLKAVICHKGGSIHSGHYVAFIKARVPNGDGEGEEKWVLFNDEKVTLVEGANLKDIEKSGYLYLFARDSN</sequence>
<feature type="region of interest" description="Disordered" evidence="16">
    <location>
        <begin position="700"/>
        <end position="727"/>
    </location>
</feature>
<dbReference type="InterPro" id="IPR028889">
    <property type="entry name" value="USP"/>
</dbReference>
<keyword evidence="6 14" id="KW-0863">Zinc-finger</keyword>
<dbReference type="InterPro" id="IPR038765">
    <property type="entry name" value="Papain-like_cys_pep_sf"/>
</dbReference>
<dbReference type="InterPro" id="IPR050164">
    <property type="entry name" value="Peptidase_C19"/>
</dbReference>
<dbReference type="EMBL" id="BSXU01000137">
    <property type="protein sequence ID" value="GMG19480.1"/>
    <property type="molecule type" value="Genomic_DNA"/>
</dbReference>
<keyword evidence="10 11" id="KW-0862">Zinc</keyword>
<dbReference type="Pfam" id="PF00443">
    <property type="entry name" value="UCH"/>
    <property type="match status" value="1"/>
</dbReference>
<evidence type="ECO:0000256" key="13">
    <source>
        <dbReference type="PIRSR" id="PIRSR016308-3"/>
    </source>
</evidence>
<evidence type="ECO:0000256" key="12">
    <source>
        <dbReference type="PIRSR" id="PIRSR016308-1"/>
    </source>
</evidence>
<feature type="domain" description="USP" evidence="18">
    <location>
        <begin position="307"/>
        <end position="812"/>
    </location>
</feature>
<dbReference type="InterPro" id="IPR001607">
    <property type="entry name" value="Znf_UBP"/>
</dbReference>
<comment type="similarity">
    <text evidence="2 11 15">Belongs to the peptidase C19 family.</text>
</comment>
<keyword evidence="21" id="KW-1185">Reference proteome</keyword>
<dbReference type="Pfam" id="PF02148">
    <property type="entry name" value="zf-UBP"/>
    <property type="match status" value="1"/>
</dbReference>
<feature type="compositionally biased region" description="Low complexity" evidence="16">
    <location>
        <begin position="645"/>
        <end position="654"/>
    </location>
</feature>
<keyword evidence="4 11" id="KW-0479">Metal-binding</keyword>
<evidence type="ECO:0000313" key="20">
    <source>
        <dbReference type="EMBL" id="GMG19480.1"/>
    </source>
</evidence>
<evidence type="ECO:0000259" key="18">
    <source>
        <dbReference type="PROSITE" id="PS50235"/>
    </source>
</evidence>
<evidence type="ECO:0000313" key="21">
    <source>
        <dbReference type="Proteomes" id="UP001165063"/>
    </source>
</evidence>
<feature type="binding site" evidence="13">
    <location>
        <position position="200"/>
    </location>
    <ligand>
        <name>Zn(2+)</name>
        <dbReference type="ChEBI" id="CHEBI:29105"/>
    </ligand>
</feature>
<dbReference type="InterPro" id="IPR009060">
    <property type="entry name" value="UBA-like_sf"/>
</dbReference>
<dbReference type="PROSITE" id="PS50271">
    <property type="entry name" value="ZF_UBP"/>
    <property type="match status" value="1"/>
</dbReference>
<comment type="caution">
    <text evidence="20">The sequence shown here is derived from an EMBL/GenBank/DDBJ whole genome shotgun (WGS) entry which is preliminary data.</text>
</comment>
<evidence type="ECO:0000259" key="19">
    <source>
        <dbReference type="PROSITE" id="PS50271"/>
    </source>
</evidence>
<dbReference type="Pfam" id="PF00627">
    <property type="entry name" value="UBA"/>
    <property type="match status" value="2"/>
</dbReference>
<dbReference type="PROSITE" id="PS50030">
    <property type="entry name" value="UBA"/>
    <property type="match status" value="2"/>
</dbReference>
<evidence type="ECO:0000256" key="4">
    <source>
        <dbReference type="ARBA" id="ARBA00022723"/>
    </source>
</evidence>
<reference evidence="20" key="1">
    <citation type="submission" date="2023-04" db="EMBL/GenBank/DDBJ databases">
        <title>Ambrosiozyma monospora NBRC 1965.</title>
        <authorList>
            <person name="Ichikawa N."/>
            <person name="Sato H."/>
            <person name="Tonouchi N."/>
        </authorList>
    </citation>
    <scope>NUCLEOTIDE SEQUENCE</scope>
    <source>
        <strain evidence="20">NBRC 1965</strain>
    </source>
</reference>
<dbReference type="SMART" id="SM00165">
    <property type="entry name" value="UBA"/>
    <property type="match status" value="2"/>
</dbReference>
<keyword evidence="5" id="KW-0677">Repeat</keyword>
<dbReference type="InterPro" id="IPR001394">
    <property type="entry name" value="Peptidase_C19_UCH"/>
</dbReference>
<keyword evidence="9 11" id="KW-0788">Thiol protease</keyword>
<dbReference type="GO" id="GO:0005829">
    <property type="term" value="C:cytosol"/>
    <property type="evidence" value="ECO:0007669"/>
    <property type="project" value="TreeGrafter"/>
</dbReference>
<dbReference type="Gene3D" id="3.90.70.10">
    <property type="entry name" value="Cysteine proteinases"/>
    <property type="match status" value="2"/>
</dbReference>
<dbReference type="SUPFAM" id="SSF54001">
    <property type="entry name" value="Cysteine proteinases"/>
    <property type="match status" value="1"/>
</dbReference>
<dbReference type="InterPro" id="IPR041432">
    <property type="entry name" value="UBP13_Znf-UBP_var"/>
</dbReference>
<dbReference type="FunFam" id="3.30.40.10:FF:000396">
    <property type="entry name" value="Ubiquitin carboxyl-terminal hydrolase"/>
    <property type="match status" value="1"/>
</dbReference>
<dbReference type="PROSITE" id="PS00973">
    <property type="entry name" value="USP_2"/>
    <property type="match status" value="1"/>
</dbReference>
<dbReference type="InterPro" id="IPR015940">
    <property type="entry name" value="UBA"/>
</dbReference>
<dbReference type="PROSITE" id="PS50235">
    <property type="entry name" value="USP_3"/>
    <property type="match status" value="1"/>
</dbReference>
<dbReference type="GO" id="GO:0005634">
    <property type="term" value="C:nucleus"/>
    <property type="evidence" value="ECO:0007669"/>
    <property type="project" value="TreeGrafter"/>
</dbReference>
<dbReference type="GO" id="GO:0006508">
    <property type="term" value="P:proteolysis"/>
    <property type="evidence" value="ECO:0007669"/>
    <property type="project" value="UniProtKB-KW"/>
</dbReference>
<feature type="compositionally biased region" description="Acidic residues" evidence="16">
    <location>
        <begin position="571"/>
        <end position="582"/>
    </location>
</feature>
<dbReference type="InterPro" id="IPR016652">
    <property type="entry name" value="Ubiquitinyl_hydrolase"/>
</dbReference>
<dbReference type="PROSITE" id="PS00972">
    <property type="entry name" value="USP_1"/>
    <property type="match status" value="1"/>
</dbReference>
<evidence type="ECO:0000256" key="8">
    <source>
        <dbReference type="ARBA" id="ARBA00022801"/>
    </source>
</evidence>
<dbReference type="Pfam" id="PF17807">
    <property type="entry name" value="zf-UBP_var"/>
    <property type="match status" value="1"/>
</dbReference>
<dbReference type="GO" id="GO:0004843">
    <property type="term" value="F:cysteine-type deubiquitinase activity"/>
    <property type="evidence" value="ECO:0007669"/>
    <property type="project" value="UniProtKB-UniRule"/>
</dbReference>
<dbReference type="GO" id="GO:0016579">
    <property type="term" value="P:protein deubiquitination"/>
    <property type="evidence" value="ECO:0007669"/>
    <property type="project" value="InterPro"/>
</dbReference>
<evidence type="ECO:0000259" key="17">
    <source>
        <dbReference type="PROSITE" id="PS50030"/>
    </source>
</evidence>
<dbReference type="PANTHER" id="PTHR24006:SF664">
    <property type="entry name" value="UBIQUITIN CARBOXYL-TERMINAL HYDROLASE"/>
    <property type="match status" value="1"/>
</dbReference>
<evidence type="ECO:0000256" key="2">
    <source>
        <dbReference type="ARBA" id="ARBA00009085"/>
    </source>
</evidence>